<dbReference type="PANTHER" id="PTHR31111">
    <property type="entry name" value="BNAA05G37150D PROTEIN-RELATED"/>
    <property type="match status" value="1"/>
</dbReference>
<organism evidence="1">
    <name type="scientific">Aegilops tauschii</name>
    <name type="common">Tausch's goatgrass</name>
    <name type="synonym">Aegilops squarrosa</name>
    <dbReference type="NCBI Taxonomy" id="37682"/>
    <lineage>
        <taxon>Eukaryota</taxon>
        <taxon>Viridiplantae</taxon>
        <taxon>Streptophyta</taxon>
        <taxon>Embryophyta</taxon>
        <taxon>Tracheophyta</taxon>
        <taxon>Spermatophyta</taxon>
        <taxon>Magnoliopsida</taxon>
        <taxon>Liliopsida</taxon>
        <taxon>Poales</taxon>
        <taxon>Poaceae</taxon>
        <taxon>BOP clade</taxon>
        <taxon>Pooideae</taxon>
        <taxon>Triticodae</taxon>
        <taxon>Triticeae</taxon>
        <taxon>Triticinae</taxon>
        <taxon>Aegilops</taxon>
    </lineage>
</organism>
<name>M8CFD3_AEGTA</name>
<protein>
    <submittedName>
        <fullName evidence="1">Uncharacterized protein</fullName>
    </submittedName>
</protein>
<evidence type="ECO:0000313" key="1">
    <source>
        <dbReference type="EnsemblPlants" id="EMT25837"/>
    </source>
</evidence>
<sequence>MEKTTVMVLHRWLASNVMNGRRLHASVSKPGLSLPRHQILPLKGIKVKNIGIRKNRTSLISDPAFVAAHKARTEPQLLIVANSFHGVASGELRDLRLLETDGSVARVIKGLGDLWTITSGPGGPVCATRDGRVLNVIDLATGKVLMTSTEMGDGGAFYTSFGIGSAAPSGKLKVVRRMSNRRWRIGRRCSHPEYIFYDVLTSELPQKRKEKIGSHVGRRRQKMEDWRRMQSPPIADHVGYRQNSVVTIDGVIYFLYTLDGVMCILNGLVPVPQVEEDHVICLDLESEQWKRSIKAPVRLLKHNSETRMVELNGTLCMVHSEGSGTILACTTVWLLSDLAEGTWVEAYVIPMAQTIDLVIPFRVIHHVLEI</sequence>
<dbReference type="AlphaFoldDB" id="M8CFD3"/>
<reference evidence="1" key="1">
    <citation type="submission" date="2015-06" db="UniProtKB">
        <authorList>
            <consortium name="EnsemblPlants"/>
        </authorList>
    </citation>
    <scope>IDENTIFICATION</scope>
</reference>
<dbReference type="PANTHER" id="PTHR31111:SF136">
    <property type="entry name" value="F-BOX ASSOCIATED DOMAIN-CONTAINING PROTEIN"/>
    <property type="match status" value="1"/>
</dbReference>
<proteinExistence type="predicted"/>
<accession>M8CFD3</accession>
<dbReference type="EnsemblPlants" id="EMT25837">
    <property type="protein sequence ID" value="EMT25837"/>
    <property type="gene ID" value="F775_04106"/>
</dbReference>